<dbReference type="Proteomes" id="UP000645257">
    <property type="component" value="Unassembled WGS sequence"/>
</dbReference>
<comment type="caution">
    <text evidence="4">The sequence shown here is derived from an EMBL/GenBank/DDBJ whole genome shotgun (WGS) entry which is preliminary data.</text>
</comment>
<dbReference type="AlphaFoldDB" id="A0A918NY85"/>
<evidence type="ECO:0000256" key="2">
    <source>
        <dbReference type="ARBA" id="ARBA00023315"/>
    </source>
</evidence>
<dbReference type="InterPro" id="IPR000182">
    <property type="entry name" value="GNAT_dom"/>
</dbReference>
<keyword evidence="2" id="KW-0012">Acyltransferase</keyword>
<dbReference type="Gene3D" id="3.40.630.30">
    <property type="match status" value="1"/>
</dbReference>
<evidence type="ECO:0000259" key="3">
    <source>
        <dbReference type="PROSITE" id="PS51186"/>
    </source>
</evidence>
<reference evidence="4" key="2">
    <citation type="submission" date="2020-09" db="EMBL/GenBank/DDBJ databases">
        <authorList>
            <person name="Sun Q."/>
            <person name="Kim S."/>
        </authorList>
    </citation>
    <scope>NUCLEOTIDE SEQUENCE</scope>
    <source>
        <strain evidence="4">KCTC 32182</strain>
    </source>
</reference>
<evidence type="ECO:0000256" key="1">
    <source>
        <dbReference type="ARBA" id="ARBA00022679"/>
    </source>
</evidence>
<evidence type="ECO:0000313" key="5">
    <source>
        <dbReference type="Proteomes" id="UP000645257"/>
    </source>
</evidence>
<dbReference type="InterPro" id="IPR050832">
    <property type="entry name" value="Bact_Acetyltransf"/>
</dbReference>
<dbReference type="InterPro" id="IPR016181">
    <property type="entry name" value="Acyl_CoA_acyltransferase"/>
</dbReference>
<accession>A0A918NY85</accession>
<keyword evidence="1" id="KW-0808">Transferase</keyword>
<evidence type="ECO:0000313" key="4">
    <source>
        <dbReference type="EMBL" id="GGY06001.1"/>
    </source>
</evidence>
<dbReference type="GO" id="GO:0016747">
    <property type="term" value="F:acyltransferase activity, transferring groups other than amino-acyl groups"/>
    <property type="evidence" value="ECO:0007669"/>
    <property type="project" value="InterPro"/>
</dbReference>
<proteinExistence type="predicted"/>
<dbReference type="SUPFAM" id="SSF55729">
    <property type="entry name" value="Acyl-CoA N-acyltransferases (Nat)"/>
    <property type="match status" value="1"/>
</dbReference>
<organism evidence="4 5">
    <name type="scientific">Paludibacterium paludis</name>
    <dbReference type="NCBI Taxonomy" id="1225769"/>
    <lineage>
        <taxon>Bacteria</taxon>
        <taxon>Pseudomonadati</taxon>
        <taxon>Pseudomonadota</taxon>
        <taxon>Betaproteobacteria</taxon>
        <taxon>Neisseriales</taxon>
        <taxon>Chromobacteriaceae</taxon>
        <taxon>Paludibacterium</taxon>
    </lineage>
</organism>
<dbReference type="CDD" id="cd04301">
    <property type="entry name" value="NAT_SF"/>
    <property type="match status" value="1"/>
</dbReference>
<feature type="domain" description="N-acetyltransferase" evidence="3">
    <location>
        <begin position="13"/>
        <end position="152"/>
    </location>
</feature>
<keyword evidence="5" id="KW-1185">Reference proteome</keyword>
<dbReference type="PANTHER" id="PTHR43877:SF2">
    <property type="entry name" value="AMINOALKYLPHOSPHONATE N-ACETYLTRANSFERASE-RELATED"/>
    <property type="match status" value="1"/>
</dbReference>
<dbReference type="PROSITE" id="PS51186">
    <property type="entry name" value="GNAT"/>
    <property type="match status" value="1"/>
</dbReference>
<dbReference type="Pfam" id="PF00583">
    <property type="entry name" value="Acetyltransf_1"/>
    <property type="match status" value="1"/>
</dbReference>
<dbReference type="EMBL" id="BMYX01000002">
    <property type="protein sequence ID" value="GGY06001.1"/>
    <property type="molecule type" value="Genomic_DNA"/>
</dbReference>
<reference evidence="4" key="1">
    <citation type="journal article" date="2014" name="Int. J. Syst. Evol. Microbiol.">
        <title>Complete genome sequence of Corynebacterium casei LMG S-19264T (=DSM 44701T), isolated from a smear-ripened cheese.</title>
        <authorList>
            <consortium name="US DOE Joint Genome Institute (JGI-PGF)"/>
            <person name="Walter F."/>
            <person name="Albersmeier A."/>
            <person name="Kalinowski J."/>
            <person name="Ruckert C."/>
        </authorList>
    </citation>
    <scope>NUCLEOTIDE SEQUENCE</scope>
    <source>
        <strain evidence="4">KCTC 32182</strain>
    </source>
</reference>
<sequence>MEGSLFMSLDETVLAHAESHEGIAASFPLMRELRPHLNTPEEYVEQILRQQASGYHLLLAWRDGVVTGLAGYREQENLVYGRFLYIDDLVTLPSLRGAGLGARLLAACQEEAARRGCRKLVLDTRRDNVLAQRFYFRNGMLPHVMRFSRDLV</sequence>
<name>A0A918NY85_9NEIS</name>
<dbReference type="PANTHER" id="PTHR43877">
    <property type="entry name" value="AMINOALKYLPHOSPHONATE N-ACETYLTRANSFERASE-RELATED-RELATED"/>
    <property type="match status" value="1"/>
</dbReference>
<protein>
    <submittedName>
        <fullName evidence="4">N-acetyltransferase GCN5</fullName>
    </submittedName>
</protein>
<gene>
    <name evidence="4" type="ORF">GCM10011289_05520</name>
</gene>